<dbReference type="RefSeq" id="WP_147430931.1">
    <property type="nucleotide sequence ID" value="NZ_RBIG01000001.1"/>
</dbReference>
<gene>
    <name evidence="4" type="ORF">BCL74_0872</name>
</gene>
<dbReference type="Proteomes" id="UP000277424">
    <property type="component" value="Unassembled WGS sequence"/>
</dbReference>
<feature type="compositionally biased region" description="Polar residues" evidence="3">
    <location>
        <begin position="408"/>
        <end position="422"/>
    </location>
</feature>
<evidence type="ECO:0000313" key="5">
    <source>
        <dbReference type="Proteomes" id="UP000277424"/>
    </source>
</evidence>
<organism evidence="4 5">
    <name type="scientific">Oceanibaculum indicum</name>
    <dbReference type="NCBI Taxonomy" id="526216"/>
    <lineage>
        <taxon>Bacteria</taxon>
        <taxon>Pseudomonadati</taxon>
        <taxon>Pseudomonadota</taxon>
        <taxon>Alphaproteobacteria</taxon>
        <taxon>Rhodospirillales</taxon>
        <taxon>Oceanibaculaceae</taxon>
        <taxon>Oceanibaculum</taxon>
    </lineage>
</organism>
<evidence type="ECO:0000256" key="2">
    <source>
        <dbReference type="ARBA" id="ARBA00022705"/>
    </source>
</evidence>
<dbReference type="OrthoDB" id="5146336at2"/>
<comment type="caution">
    <text evidence="4">The sequence shown here is derived from an EMBL/GenBank/DDBJ whole genome shotgun (WGS) entry which is preliminary data.</text>
</comment>
<sequence length="422" mass="46463">MKHRPEAAPSEALVIEASRVSPPSDQGREIRATLRDKRWSLREGAARILPKERVATCGFRTKTGSVDIRHGDHGASVGGLHTCGSVWHCPVCAVKVAERRRADVEELMTAAMQAKHHAFSGALTMPHHRFQTAEVLRTAISLAFQKLQAGAPWLRMKQGANFVGWVRALEVTHGRNGWHPHIHLVAMFAAGTPIEKIEAFGVLLFERWSRIIASMGFGECNPEVWQWEPLRNAVEAGDYLVKWGADRELTYAHMKIAKGGGRSPWQLLEDAMNGDRQAAALFREYALAFKGARQLTYSRGFREVYGLREALDDVEAASCDEVEERNPVIATLTRKTWHALRSRRLVPALLRAVEACPAWETIRDFLKRWGIVPDGQDGSPPRPGGVCGVPDGGGVEVAGSSGRPARNPDTTGGSQSGNDRPD</sequence>
<proteinExistence type="inferred from homology"/>
<evidence type="ECO:0000256" key="3">
    <source>
        <dbReference type="SAM" id="MobiDB-lite"/>
    </source>
</evidence>
<dbReference type="InterPro" id="IPR000989">
    <property type="entry name" value="Rep"/>
</dbReference>
<dbReference type="AlphaFoldDB" id="A0A420WQ27"/>
<feature type="compositionally biased region" description="Gly residues" evidence="3">
    <location>
        <begin position="385"/>
        <end position="396"/>
    </location>
</feature>
<dbReference type="Pfam" id="PF01446">
    <property type="entry name" value="Rep_1"/>
    <property type="match status" value="1"/>
</dbReference>
<accession>A0A420WQ27</accession>
<reference evidence="4 5" key="1">
    <citation type="submission" date="2018-10" db="EMBL/GenBank/DDBJ databases">
        <title>Comparative analysis of microorganisms from saline springs in Andes Mountain Range, Colombia.</title>
        <authorList>
            <person name="Rubin E."/>
        </authorList>
    </citation>
    <scope>NUCLEOTIDE SEQUENCE [LARGE SCALE GENOMIC DNA]</scope>
    <source>
        <strain evidence="4 5">USBA 36</strain>
    </source>
</reference>
<dbReference type="GO" id="GO:0006260">
    <property type="term" value="P:DNA replication"/>
    <property type="evidence" value="ECO:0007669"/>
    <property type="project" value="UniProtKB-KW"/>
</dbReference>
<comment type="similarity">
    <text evidence="1">Belongs to the Gram-positive plasmids replication protein type 1 family.</text>
</comment>
<evidence type="ECO:0000313" key="4">
    <source>
        <dbReference type="EMBL" id="RKQ73099.1"/>
    </source>
</evidence>
<name>A0A420WQ27_9PROT</name>
<dbReference type="GO" id="GO:0003677">
    <property type="term" value="F:DNA binding"/>
    <property type="evidence" value="ECO:0007669"/>
    <property type="project" value="InterPro"/>
</dbReference>
<feature type="region of interest" description="Disordered" evidence="3">
    <location>
        <begin position="374"/>
        <end position="422"/>
    </location>
</feature>
<protein>
    <submittedName>
        <fullName evidence="4">Uncharacterized protein</fullName>
    </submittedName>
</protein>
<dbReference type="EMBL" id="RBIG01000001">
    <property type="protein sequence ID" value="RKQ73099.1"/>
    <property type="molecule type" value="Genomic_DNA"/>
</dbReference>
<keyword evidence="2" id="KW-0235">DNA replication</keyword>
<evidence type="ECO:0000256" key="1">
    <source>
        <dbReference type="ARBA" id="ARBA00008909"/>
    </source>
</evidence>